<dbReference type="PANTHER" id="PTHR37422">
    <property type="entry name" value="TEICHURONIC ACID BIOSYNTHESIS PROTEIN TUAE"/>
    <property type="match status" value="1"/>
</dbReference>
<feature type="transmembrane region" description="Helical" evidence="5">
    <location>
        <begin position="20"/>
        <end position="48"/>
    </location>
</feature>
<dbReference type="EMBL" id="JBHUEQ010000015">
    <property type="protein sequence ID" value="MFD1745595.1"/>
    <property type="molecule type" value="Genomic_DNA"/>
</dbReference>
<evidence type="ECO:0000256" key="1">
    <source>
        <dbReference type="ARBA" id="ARBA00004141"/>
    </source>
</evidence>
<reference evidence="8" key="1">
    <citation type="journal article" date="2019" name="Int. J. Syst. Evol. Microbiol.">
        <title>The Global Catalogue of Microorganisms (GCM) 10K type strain sequencing project: providing services to taxonomists for standard genome sequencing and annotation.</title>
        <authorList>
            <consortium name="The Broad Institute Genomics Platform"/>
            <consortium name="The Broad Institute Genome Sequencing Center for Infectious Disease"/>
            <person name="Wu L."/>
            <person name="Ma J."/>
        </authorList>
    </citation>
    <scope>NUCLEOTIDE SEQUENCE [LARGE SCALE GENOMIC DNA]</scope>
    <source>
        <strain evidence="8">CG52</strain>
    </source>
</reference>
<feature type="transmembrane region" description="Helical" evidence="5">
    <location>
        <begin position="383"/>
        <end position="400"/>
    </location>
</feature>
<dbReference type="Pfam" id="PF04932">
    <property type="entry name" value="Wzy_C"/>
    <property type="match status" value="1"/>
</dbReference>
<evidence type="ECO:0000256" key="4">
    <source>
        <dbReference type="ARBA" id="ARBA00023136"/>
    </source>
</evidence>
<feature type="transmembrane region" description="Helical" evidence="5">
    <location>
        <begin position="325"/>
        <end position="348"/>
    </location>
</feature>
<evidence type="ECO:0000259" key="6">
    <source>
        <dbReference type="Pfam" id="PF04932"/>
    </source>
</evidence>
<keyword evidence="3 5" id="KW-1133">Transmembrane helix</keyword>
<evidence type="ECO:0000313" key="7">
    <source>
        <dbReference type="EMBL" id="MFD1745595.1"/>
    </source>
</evidence>
<dbReference type="RefSeq" id="WP_377399551.1">
    <property type="nucleotide sequence ID" value="NZ_JBHUEQ010000015.1"/>
</dbReference>
<dbReference type="GO" id="GO:0016874">
    <property type="term" value="F:ligase activity"/>
    <property type="evidence" value="ECO:0007669"/>
    <property type="project" value="UniProtKB-KW"/>
</dbReference>
<protein>
    <submittedName>
        <fullName evidence="7">O-antigen ligase family protein</fullName>
    </submittedName>
</protein>
<feature type="transmembrane region" description="Helical" evidence="5">
    <location>
        <begin position="90"/>
        <end position="108"/>
    </location>
</feature>
<evidence type="ECO:0000256" key="5">
    <source>
        <dbReference type="SAM" id="Phobius"/>
    </source>
</evidence>
<dbReference type="InterPro" id="IPR051533">
    <property type="entry name" value="WaaL-like"/>
</dbReference>
<feature type="transmembrane region" description="Helical" evidence="5">
    <location>
        <begin position="360"/>
        <end position="377"/>
    </location>
</feature>
<feature type="transmembrane region" description="Helical" evidence="5">
    <location>
        <begin position="153"/>
        <end position="170"/>
    </location>
</feature>
<dbReference type="PANTHER" id="PTHR37422:SF13">
    <property type="entry name" value="LIPOPOLYSACCHARIDE BIOSYNTHESIS PROTEIN PA4999-RELATED"/>
    <property type="match status" value="1"/>
</dbReference>
<feature type="transmembrane region" description="Helical" evidence="5">
    <location>
        <begin position="60"/>
        <end position="78"/>
    </location>
</feature>
<evidence type="ECO:0000256" key="3">
    <source>
        <dbReference type="ARBA" id="ARBA00022989"/>
    </source>
</evidence>
<feature type="transmembrane region" description="Helical" evidence="5">
    <location>
        <begin position="198"/>
        <end position="217"/>
    </location>
</feature>
<name>A0ABW4M2B0_9HYPH</name>
<organism evidence="7 8">
    <name type="scientific">Rhizobium helianthi</name>
    <dbReference type="NCBI Taxonomy" id="1132695"/>
    <lineage>
        <taxon>Bacteria</taxon>
        <taxon>Pseudomonadati</taxon>
        <taxon>Pseudomonadota</taxon>
        <taxon>Alphaproteobacteria</taxon>
        <taxon>Hyphomicrobiales</taxon>
        <taxon>Rhizobiaceae</taxon>
        <taxon>Rhizobium/Agrobacterium group</taxon>
        <taxon>Rhizobium</taxon>
    </lineage>
</organism>
<sequence length="411" mass="45806">MTFKKFLLVRRRLDPWLLAFGMFSVALYLPAAVAVAGLFGALGIYVALSKRRRLIELVRSPIGFVFAYIAWVVLLLAWRGDLIPQDNRQLGFMGLLLGLCFIAPGLCLVRQPMRWLVLGARVGTFAALAASLIDQFVLKPAPDRYDGGGNSAILALVVMLAAIVALIPLYRSPRYLPNSMLYLVLALGPVFLSLTRAIMVVLPAILVVEFILYVWRLPAWKRSVAFVSAIVVLFSASFLPPVAHMLNERFIPVYEYYVKGETDLHMESGNVRLALWDTSLKVISEHPLIGVGIRNTFPELERVAGPELTRVEGGKHVHNFLLQELLANGVIGLILLLSIFATVAITILRQGENAALKRACFYYFGSIIVFGLLHDPFYHELCMSATMLFLGVLIAQIGRWRRLTKSARRLI</sequence>
<comment type="subcellular location">
    <subcellularLocation>
        <location evidence="1">Membrane</location>
        <topology evidence="1">Multi-pass membrane protein</topology>
    </subcellularLocation>
</comment>
<proteinExistence type="predicted"/>
<feature type="domain" description="O-antigen ligase-related" evidence="6">
    <location>
        <begin position="182"/>
        <end position="337"/>
    </location>
</feature>
<keyword evidence="4 5" id="KW-0472">Membrane</keyword>
<accession>A0ABW4M2B0</accession>
<gene>
    <name evidence="7" type="ORF">ACFSE1_09000</name>
</gene>
<dbReference type="InterPro" id="IPR007016">
    <property type="entry name" value="O-antigen_ligase-rel_domated"/>
</dbReference>
<keyword evidence="8" id="KW-1185">Reference proteome</keyword>
<feature type="transmembrane region" description="Helical" evidence="5">
    <location>
        <begin position="115"/>
        <end position="133"/>
    </location>
</feature>
<comment type="caution">
    <text evidence="7">The sequence shown here is derived from an EMBL/GenBank/DDBJ whole genome shotgun (WGS) entry which is preliminary data.</text>
</comment>
<evidence type="ECO:0000313" key="8">
    <source>
        <dbReference type="Proteomes" id="UP001597322"/>
    </source>
</evidence>
<dbReference type="Proteomes" id="UP001597322">
    <property type="component" value="Unassembled WGS sequence"/>
</dbReference>
<evidence type="ECO:0000256" key="2">
    <source>
        <dbReference type="ARBA" id="ARBA00022692"/>
    </source>
</evidence>
<keyword evidence="2 5" id="KW-0812">Transmembrane</keyword>
<keyword evidence="7" id="KW-0436">Ligase</keyword>
<feature type="transmembrane region" description="Helical" evidence="5">
    <location>
        <begin position="175"/>
        <end position="192"/>
    </location>
</feature>
<feature type="transmembrane region" description="Helical" evidence="5">
    <location>
        <begin position="224"/>
        <end position="243"/>
    </location>
</feature>